<name>A0ABQ5PUC4_9BACT</name>
<dbReference type="RefSeq" id="WP_285606143.1">
    <property type="nucleotide sequence ID" value="NZ_BSDC01000001.1"/>
</dbReference>
<gene>
    <name evidence="3" type="ORF">GETHED_04190</name>
</gene>
<dbReference type="Gene3D" id="3.40.830.10">
    <property type="entry name" value="LigB-like"/>
    <property type="match status" value="1"/>
</dbReference>
<proteinExistence type="inferred from homology"/>
<protein>
    <recommendedName>
        <fullName evidence="2">MEMO1 family protein GETHED_04190</fullName>
    </recommendedName>
</protein>
<reference evidence="3" key="1">
    <citation type="journal article" date="2023" name="Antonie Van Leeuwenhoek">
        <title>Mesoterricola silvestris gen. nov., sp. nov., Mesoterricola sediminis sp. nov., Geothrix oryzae sp. nov., Geothrix edaphica sp. nov., Geothrix rubra sp. nov., and Geothrix limicola sp. nov., six novel members of Acidobacteriota isolated from soils.</title>
        <authorList>
            <person name="Itoh H."/>
            <person name="Sugisawa Y."/>
            <person name="Mise K."/>
            <person name="Xu Z."/>
            <person name="Kuniyasu M."/>
            <person name="Ushijima N."/>
            <person name="Kawano K."/>
            <person name="Kobayashi E."/>
            <person name="Shiratori Y."/>
            <person name="Masuda Y."/>
            <person name="Senoo K."/>
        </authorList>
    </citation>
    <scope>NUCLEOTIDE SEQUENCE</scope>
    <source>
        <strain evidence="3">Red802</strain>
    </source>
</reference>
<accession>A0ABQ5PUC4</accession>
<dbReference type="Proteomes" id="UP001165044">
    <property type="component" value="Unassembled WGS sequence"/>
</dbReference>
<dbReference type="InterPro" id="IPR002737">
    <property type="entry name" value="MEMO1_fam"/>
</dbReference>
<dbReference type="PANTHER" id="PTHR11060">
    <property type="entry name" value="PROTEIN MEMO1"/>
    <property type="match status" value="1"/>
</dbReference>
<dbReference type="HAMAP" id="MF_00055">
    <property type="entry name" value="MEMO1"/>
    <property type="match status" value="1"/>
</dbReference>
<organism evidence="3 4">
    <name type="scientific">Geothrix edaphica</name>
    <dbReference type="NCBI Taxonomy" id="2927976"/>
    <lineage>
        <taxon>Bacteria</taxon>
        <taxon>Pseudomonadati</taxon>
        <taxon>Acidobacteriota</taxon>
        <taxon>Holophagae</taxon>
        <taxon>Holophagales</taxon>
        <taxon>Holophagaceae</taxon>
        <taxon>Geothrix</taxon>
    </lineage>
</organism>
<dbReference type="PANTHER" id="PTHR11060:SF0">
    <property type="entry name" value="PROTEIN MEMO1"/>
    <property type="match status" value="1"/>
</dbReference>
<keyword evidence="4" id="KW-1185">Reference proteome</keyword>
<dbReference type="CDD" id="cd07361">
    <property type="entry name" value="MEMO_like"/>
    <property type="match status" value="1"/>
</dbReference>
<comment type="caution">
    <text evidence="3">The sequence shown here is derived from an EMBL/GenBank/DDBJ whole genome shotgun (WGS) entry which is preliminary data.</text>
</comment>
<evidence type="ECO:0000256" key="1">
    <source>
        <dbReference type="ARBA" id="ARBA00006315"/>
    </source>
</evidence>
<evidence type="ECO:0000313" key="4">
    <source>
        <dbReference type="Proteomes" id="UP001165044"/>
    </source>
</evidence>
<sequence>MAVRAAAVAGLFYPRESRELSRSIQAMFADAARGDPRLRPPKALIVPHAGYPYSGPIAASAYAPLDRLRGIIQRVVVLGPAHHVAVSGLALPGAAAFDTPLGRVPVDGAAVDLLRPLSMVTTSPAAHAREHSIEVQLPFLQQVLGAFQLVPLAVGRATAEAVAEVLELLWGGLETLIVVSSDLSHYLPYDHARDLDRRTCTDISDLALLASHDQACGATAVNGLLLAARRHRLEPHLLDLRNSGDTAGDRGRVVGYAAFAFIPEAAHDPATHTH</sequence>
<evidence type="ECO:0000256" key="2">
    <source>
        <dbReference type="HAMAP-Rule" id="MF_00055"/>
    </source>
</evidence>
<comment type="similarity">
    <text evidence="1 2">Belongs to the MEMO1 family.</text>
</comment>
<dbReference type="NCBIfam" id="TIGR04336">
    <property type="entry name" value="AmmeMemoSam_B"/>
    <property type="match status" value="1"/>
</dbReference>
<dbReference type="Pfam" id="PF01875">
    <property type="entry name" value="Memo"/>
    <property type="match status" value="1"/>
</dbReference>
<evidence type="ECO:0000313" key="3">
    <source>
        <dbReference type="EMBL" id="GLH66055.1"/>
    </source>
</evidence>
<dbReference type="EMBL" id="BSDC01000001">
    <property type="protein sequence ID" value="GLH66055.1"/>
    <property type="molecule type" value="Genomic_DNA"/>
</dbReference>